<sequence length="85" mass="9751">MTVGTKLEVYRGHADKTPGGLEKKDIAYHNGRYKSKKKMAQGKKAIKTLRKLGFKAKKGTMKLFSKEDRKKPTKKRKTLSKKKKN</sequence>
<dbReference type="GO" id="GO:0051276">
    <property type="term" value="P:chromosome organization"/>
    <property type="evidence" value="ECO:0007669"/>
    <property type="project" value="InterPro"/>
</dbReference>
<accession>A0A6C0FBP2</accession>
<dbReference type="AlphaFoldDB" id="A0A6C0FBP2"/>
<protein>
    <submittedName>
        <fullName evidence="2">Uncharacterized protein</fullName>
    </submittedName>
</protein>
<proteinExistence type="predicted"/>
<dbReference type="EMBL" id="MN738824">
    <property type="protein sequence ID" value="QHT38033.1"/>
    <property type="molecule type" value="Genomic_DNA"/>
</dbReference>
<name>A0A6C0FBP2_9ZZZZ</name>
<feature type="compositionally biased region" description="Basic residues" evidence="1">
    <location>
        <begin position="71"/>
        <end position="85"/>
    </location>
</feature>
<dbReference type="InterPro" id="IPR043928">
    <property type="entry name" value="DNVP"/>
</dbReference>
<evidence type="ECO:0000313" key="2">
    <source>
        <dbReference type="EMBL" id="QHT38033.1"/>
    </source>
</evidence>
<dbReference type="GO" id="GO:0003677">
    <property type="term" value="F:DNA binding"/>
    <property type="evidence" value="ECO:0007669"/>
    <property type="project" value="InterPro"/>
</dbReference>
<feature type="region of interest" description="Disordered" evidence="1">
    <location>
        <begin position="60"/>
        <end position="85"/>
    </location>
</feature>
<dbReference type="Pfam" id="PF19060">
    <property type="entry name" value="DVNP"/>
    <property type="match status" value="1"/>
</dbReference>
<organism evidence="2">
    <name type="scientific">viral metagenome</name>
    <dbReference type="NCBI Taxonomy" id="1070528"/>
    <lineage>
        <taxon>unclassified sequences</taxon>
        <taxon>metagenomes</taxon>
        <taxon>organismal metagenomes</taxon>
    </lineage>
</organism>
<reference evidence="2" key="1">
    <citation type="journal article" date="2020" name="Nature">
        <title>Giant virus diversity and host interactions through global metagenomics.</title>
        <authorList>
            <person name="Schulz F."/>
            <person name="Roux S."/>
            <person name="Paez-Espino D."/>
            <person name="Jungbluth S."/>
            <person name="Walsh D.A."/>
            <person name="Denef V.J."/>
            <person name="McMahon K.D."/>
            <person name="Konstantinidis K.T."/>
            <person name="Eloe-Fadrosh E.A."/>
            <person name="Kyrpides N.C."/>
            <person name="Woyke T."/>
        </authorList>
    </citation>
    <scope>NUCLEOTIDE SEQUENCE</scope>
    <source>
        <strain evidence="2">GVMAG-S-ERX556049-19</strain>
    </source>
</reference>
<evidence type="ECO:0000256" key="1">
    <source>
        <dbReference type="SAM" id="MobiDB-lite"/>
    </source>
</evidence>